<reference evidence="8" key="1">
    <citation type="submission" date="2016-10" db="EMBL/GenBank/DDBJ databases">
        <authorList>
            <person name="Varghese N."/>
            <person name="Submissions S."/>
        </authorList>
    </citation>
    <scope>NUCLEOTIDE SEQUENCE [LARGE SCALE GENOMIC DNA]</scope>
    <source>
        <strain evidence="8">DSM 16471</strain>
    </source>
</reference>
<feature type="transmembrane region" description="Helical" evidence="6">
    <location>
        <begin position="226"/>
        <end position="248"/>
    </location>
</feature>
<dbReference type="EMBL" id="FNZN01000002">
    <property type="protein sequence ID" value="SEK73443.1"/>
    <property type="molecule type" value="Genomic_DNA"/>
</dbReference>
<evidence type="ECO:0000256" key="3">
    <source>
        <dbReference type="ARBA" id="ARBA00022692"/>
    </source>
</evidence>
<dbReference type="RefSeq" id="WP_091620213.1">
    <property type="nucleotide sequence ID" value="NZ_FNZN01000002.1"/>
</dbReference>
<keyword evidence="3 6" id="KW-0812">Transmembrane</keyword>
<feature type="transmembrane region" description="Helical" evidence="6">
    <location>
        <begin position="193"/>
        <end position="214"/>
    </location>
</feature>
<feature type="transmembrane region" description="Helical" evidence="6">
    <location>
        <begin position="379"/>
        <end position="400"/>
    </location>
</feature>
<feature type="transmembrane region" description="Helical" evidence="6">
    <location>
        <begin position="321"/>
        <end position="341"/>
    </location>
</feature>
<evidence type="ECO:0000313" key="7">
    <source>
        <dbReference type="EMBL" id="SEK73443.1"/>
    </source>
</evidence>
<keyword evidence="8" id="KW-1185">Reference proteome</keyword>
<dbReference type="Pfam" id="PF13520">
    <property type="entry name" value="AA_permease_2"/>
    <property type="match status" value="1"/>
</dbReference>
<organism evidence="7 8">
    <name type="scientific">Maribacter orientalis</name>
    <dbReference type="NCBI Taxonomy" id="228957"/>
    <lineage>
        <taxon>Bacteria</taxon>
        <taxon>Pseudomonadati</taxon>
        <taxon>Bacteroidota</taxon>
        <taxon>Flavobacteriia</taxon>
        <taxon>Flavobacteriales</taxon>
        <taxon>Flavobacteriaceae</taxon>
        <taxon>Maribacter</taxon>
    </lineage>
</organism>
<evidence type="ECO:0000256" key="4">
    <source>
        <dbReference type="ARBA" id="ARBA00022989"/>
    </source>
</evidence>
<dbReference type="AlphaFoldDB" id="A0A1H7JFT8"/>
<comment type="subcellular location">
    <subcellularLocation>
        <location evidence="1">Cell membrane</location>
        <topology evidence="1">Multi-pass membrane protein</topology>
    </subcellularLocation>
</comment>
<keyword evidence="2" id="KW-1003">Cell membrane</keyword>
<evidence type="ECO:0000256" key="6">
    <source>
        <dbReference type="SAM" id="Phobius"/>
    </source>
</evidence>
<feature type="transmembrane region" description="Helical" evidence="6">
    <location>
        <begin position="406"/>
        <end position="424"/>
    </location>
</feature>
<name>A0A1H7JFT8_9FLAO</name>
<dbReference type="PANTHER" id="PTHR42770">
    <property type="entry name" value="AMINO ACID TRANSPORTER-RELATED"/>
    <property type="match status" value="1"/>
</dbReference>
<evidence type="ECO:0000256" key="5">
    <source>
        <dbReference type="ARBA" id="ARBA00023136"/>
    </source>
</evidence>
<dbReference type="PANTHER" id="PTHR42770:SF7">
    <property type="entry name" value="MEMBRANE PROTEIN"/>
    <property type="match status" value="1"/>
</dbReference>
<feature type="transmembrane region" description="Helical" evidence="6">
    <location>
        <begin position="347"/>
        <end position="367"/>
    </location>
</feature>
<keyword evidence="4 6" id="KW-1133">Transmembrane helix</keyword>
<feature type="transmembrane region" description="Helical" evidence="6">
    <location>
        <begin position="156"/>
        <end position="173"/>
    </location>
</feature>
<keyword evidence="5 6" id="KW-0472">Membrane</keyword>
<feature type="transmembrane region" description="Helical" evidence="6">
    <location>
        <begin position="46"/>
        <end position="66"/>
    </location>
</feature>
<feature type="transmembrane region" description="Helical" evidence="6">
    <location>
        <begin position="87"/>
        <end position="112"/>
    </location>
</feature>
<evidence type="ECO:0000256" key="2">
    <source>
        <dbReference type="ARBA" id="ARBA00022475"/>
    </source>
</evidence>
<dbReference type="PIRSF" id="PIRSF006060">
    <property type="entry name" value="AA_transporter"/>
    <property type="match status" value="1"/>
</dbReference>
<sequence>MEDNKENLKRVVGIFGFSTNIINMVVGSGIFVLPAIVAAGLGTSSIFAYLLCGFLVALVMLCFAEAGSRVTDSGGAYIYIKTAFGPYFGFLTSILFVLATISADAAVANAIVDIIGSIIPEFKITYIKILIFLILFAGFGFVNIKGVKNGVKVVKFVTVAKLIPLLLLVLFSWGDVSLDNLSIGTVSPFNDIAKMSLILFFAFQGAESGFSISGEVKNPKRNIPKGIFLSIIIILIIYILIQVVSQGVLGDSLVTFKENPLGAVANQIFGPIGFTAMTLAAAVSMLGYLSSSILSMPRILFRASKDNVLPIKSLTKIHSKFSTPYISIISYASAGFLFASIGGFEQLAIISSATVLLIYLGVSLSVVKLRKLNIGSGNEFRIPGGYLIPVLSSLTILYLLSNLARNEFIIILIAIIILTFVYFLKTKPNKK</sequence>
<evidence type="ECO:0000256" key="1">
    <source>
        <dbReference type="ARBA" id="ARBA00004651"/>
    </source>
</evidence>
<feature type="transmembrane region" description="Helical" evidence="6">
    <location>
        <begin position="268"/>
        <end position="289"/>
    </location>
</feature>
<dbReference type="Proteomes" id="UP000198990">
    <property type="component" value="Unassembled WGS sequence"/>
</dbReference>
<dbReference type="InterPro" id="IPR002293">
    <property type="entry name" value="AA/rel_permease1"/>
</dbReference>
<dbReference type="GO" id="GO:0005886">
    <property type="term" value="C:plasma membrane"/>
    <property type="evidence" value="ECO:0007669"/>
    <property type="project" value="UniProtKB-SubCell"/>
</dbReference>
<evidence type="ECO:0000313" key="8">
    <source>
        <dbReference type="Proteomes" id="UP000198990"/>
    </source>
</evidence>
<gene>
    <name evidence="7" type="ORF">SAMN04488008_10252</name>
</gene>
<dbReference type="Gene3D" id="1.20.1740.10">
    <property type="entry name" value="Amino acid/polyamine transporter I"/>
    <property type="match status" value="1"/>
</dbReference>
<proteinExistence type="predicted"/>
<dbReference type="InterPro" id="IPR050367">
    <property type="entry name" value="APC_superfamily"/>
</dbReference>
<accession>A0A1H7JFT8</accession>
<protein>
    <submittedName>
        <fullName evidence="7">Amino acid/polyamine/organocation transporter, APC superfamily</fullName>
    </submittedName>
</protein>
<feature type="transmembrane region" description="Helical" evidence="6">
    <location>
        <begin position="124"/>
        <end position="144"/>
    </location>
</feature>
<dbReference type="OrthoDB" id="9806937at2"/>
<feature type="transmembrane region" description="Helical" evidence="6">
    <location>
        <begin position="12"/>
        <end position="40"/>
    </location>
</feature>
<dbReference type="STRING" id="228957.SAMN04488008_10252"/>
<dbReference type="GO" id="GO:0022857">
    <property type="term" value="F:transmembrane transporter activity"/>
    <property type="evidence" value="ECO:0007669"/>
    <property type="project" value="InterPro"/>
</dbReference>